<dbReference type="GO" id="GO:0016592">
    <property type="term" value="C:mediator complex"/>
    <property type="evidence" value="ECO:0007669"/>
    <property type="project" value="TreeGrafter"/>
</dbReference>
<feature type="compositionally biased region" description="Basic and acidic residues" evidence="1">
    <location>
        <begin position="1191"/>
        <end position="1229"/>
    </location>
</feature>
<feature type="compositionally biased region" description="Low complexity" evidence="1">
    <location>
        <begin position="1385"/>
        <end position="1406"/>
    </location>
</feature>
<accession>A0A914WY29</accession>
<feature type="compositionally biased region" description="Basic and acidic residues" evidence="1">
    <location>
        <begin position="1109"/>
        <end position="1122"/>
    </location>
</feature>
<feature type="compositionally biased region" description="Basic and acidic residues" evidence="1">
    <location>
        <begin position="1450"/>
        <end position="1464"/>
    </location>
</feature>
<dbReference type="WBParaSite" id="PSAMB.scaffold56size92332.g1249.t1">
    <property type="protein sequence ID" value="PSAMB.scaffold56size92332.g1249.t1"/>
    <property type="gene ID" value="PSAMB.scaffold56size92332.g1249"/>
</dbReference>
<dbReference type="PANTHER" id="PTHR12881">
    <property type="entry name" value="MEDIATOR OF RNA POLYMERASE II TRANSCRIPTION SUBUNIT 1"/>
    <property type="match status" value="1"/>
</dbReference>
<evidence type="ECO:0000256" key="1">
    <source>
        <dbReference type="SAM" id="MobiDB-lite"/>
    </source>
</evidence>
<feature type="compositionally biased region" description="Basic and acidic residues" evidence="1">
    <location>
        <begin position="996"/>
        <end position="1007"/>
    </location>
</feature>
<name>A0A914WY29_9BILA</name>
<protein>
    <submittedName>
        <fullName evidence="3">Mediator of RNA polymerase II transcription subunit 1</fullName>
    </submittedName>
</protein>
<feature type="region of interest" description="Disordered" evidence="1">
    <location>
        <begin position="822"/>
        <end position="1246"/>
    </location>
</feature>
<feature type="region of interest" description="Disordered" evidence="1">
    <location>
        <begin position="634"/>
        <end position="654"/>
    </location>
</feature>
<feature type="compositionally biased region" description="Polar residues" evidence="1">
    <location>
        <begin position="1295"/>
        <end position="1305"/>
    </location>
</feature>
<proteinExistence type="predicted"/>
<sequence length="1464" mass="157210">MVLKTEPNAENSKETGKKSDEVELLMERIRQRAVSSKSWDELMNIAKKNMMEKRNVLDADDRMQLQESMVLLQRTRHVANRRDLIAHLKDISTAADLKWTQTGSTVWLSADTFFVELKLTDDEDESTTVDTVQIGHGKNSQVSPLICALINDSKWVQLSDQLAGLFRFYPSSADSDTKLLVFNSLCCVENDLRAYSERFKTNNAVDSVNCTPIGVSRPRDGGRPFRLHILLNPYDLIDSKCVAMLEPTIDDILEKDMGRFVELVVSSGTENYLQSRSLIDGKDWREIDASNAHVDEATSKPKPLAACMALCSVEPFLLTSATITEIEKATGEPLQVTNRGNILEELTASGGSASDGLIVHLPDQSHKYLLDIAAHKSMEGGQVTDIRFVHPRQAVVAIAAIRRQLMFNDIVRSCVRPAQTEQFAFSGVRFDLSCPKVGRIDCLFERPKSDGHVVIAKFSFASSSEMTVSVEAVIGEKIEPDVSQVATNTFKKTWSVPVTMRAVLKKLGYTVDSTADDGDNGGEKVVKMEVNSGDGDADHNNAYHHDGDEEPMDQWDGSGGGQMTHFGDQFWLSSAPSVIELAKKVGASWLSTPYRPRAKHAPVTFQVIPITNSTNLLDMFKEIEIVTELIPPRANQEPLKSPTPMHSSNVGHGQMPSPRLQDMLGNPSISRTQSETTMALNAFSDLEALCGDLANNDGMSVGDSMSAAGTPSSDHSRRSSLVDGMAQSPTHRGPLTPGGFGGSIFPGMPTVSSAEFAAQQQRMMQAAINRPGGMGMQQPPPLSPGAASNMRQRHLSSIGSGPLSQSKSVDYDFMGQPVVSTTGGDPFAFQDADDAGGPPKLSAPGSAGLYAQQPQPFPFPAQYSQVPGGKGARGAAAAGAVKRRGRGRKAGNVGDRTAQSVDAGGLPKLPRKPRVSTPGTRKPRKPRGALAAGGTLHADLPHFSSSDSLPNYGELMSQNSYSSEKSDAPGTPFSMSDMQFPPALVSQKSDPIGGLDMERQSSDDDSRSSAADSLKKTLVARTEFPEARKGDQQMSILESLVNDTSDSRPGSASSTSSKTQQKVKPNILAKSAGSRKGSLDAVIGKLRAARNVNPMSDVYDDETGSNDAADGRFEEDNSRDSVFDAETQEGDSMPATSESTGPEQLKVVIKRPVTKTPSPAQVKPQLARQKSTEVATGEKTVKQRLQQSLKMKPEEKKSKVQKRKAQESPREGGKSSKPRLDAPAERKPSIETNIAGFSGGEGIPFALNNFKSLKNFKIPKVAEESRDVTKAPPPPPPAPPQHAAERPSASPALFTPSTARDTSNAVGMLSRQPAKSCLKQPSAPSAMPPPPESSTSSTGFRPATTGRKPLLPSPPVGPQPTRVLPALIPRPPSFTTPSPNAQTVAPGFGATTAPAATAPATADPWANETLDDQNIRSPDATTSIRSPDQTGFTIDDTVRSPIASLNTSKDSGDRSPELKIVENE</sequence>
<dbReference type="PANTHER" id="PTHR12881:SF10">
    <property type="entry name" value="MEDIATOR OF RNA POLYMERASE II TRANSCRIPTION SUBUNIT 1"/>
    <property type="match status" value="1"/>
</dbReference>
<organism evidence="2 3">
    <name type="scientific">Plectus sambesii</name>
    <dbReference type="NCBI Taxonomy" id="2011161"/>
    <lineage>
        <taxon>Eukaryota</taxon>
        <taxon>Metazoa</taxon>
        <taxon>Ecdysozoa</taxon>
        <taxon>Nematoda</taxon>
        <taxon>Chromadorea</taxon>
        <taxon>Plectida</taxon>
        <taxon>Plectina</taxon>
        <taxon>Plectoidea</taxon>
        <taxon>Plectidae</taxon>
        <taxon>Plectus</taxon>
    </lineage>
</organism>
<reference evidence="3" key="1">
    <citation type="submission" date="2022-11" db="UniProtKB">
        <authorList>
            <consortium name="WormBaseParasite"/>
        </authorList>
    </citation>
    <scope>IDENTIFICATION</scope>
</reference>
<dbReference type="GO" id="GO:0003712">
    <property type="term" value="F:transcription coregulator activity"/>
    <property type="evidence" value="ECO:0007669"/>
    <property type="project" value="TreeGrafter"/>
</dbReference>
<dbReference type="Proteomes" id="UP000887566">
    <property type="component" value="Unplaced"/>
</dbReference>
<feature type="region of interest" description="Disordered" evidence="1">
    <location>
        <begin position="701"/>
        <end position="735"/>
    </location>
</feature>
<keyword evidence="2" id="KW-1185">Reference proteome</keyword>
<dbReference type="InterPro" id="IPR051999">
    <property type="entry name" value="Mediator_complex_subunit_1"/>
</dbReference>
<feature type="compositionally biased region" description="Polar residues" evidence="1">
    <location>
        <begin position="1415"/>
        <end position="1432"/>
    </location>
</feature>
<dbReference type="GO" id="GO:0006357">
    <property type="term" value="P:regulation of transcription by RNA polymerase II"/>
    <property type="evidence" value="ECO:0007669"/>
    <property type="project" value="TreeGrafter"/>
</dbReference>
<evidence type="ECO:0000313" key="3">
    <source>
        <dbReference type="WBParaSite" id="PSAMB.scaffold56size92332.g1249.t1"/>
    </source>
</evidence>
<feature type="compositionally biased region" description="Pro residues" evidence="1">
    <location>
        <begin position="1271"/>
        <end position="1280"/>
    </location>
</feature>
<feature type="region of interest" description="Disordered" evidence="1">
    <location>
        <begin position="1263"/>
        <end position="1464"/>
    </location>
</feature>
<evidence type="ECO:0000313" key="2">
    <source>
        <dbReference type="Proteomes" id="UP000887566"/>
    </source>
</evidence>
<feature type="compositionally biased region" description="Low complexity" evidence="1">
    <location>
        <begin position="1047"/>
        <end position="1059"/>
    </location>
</feature>